<reference evidence="2" key="1">
    <citation type="submission" date="2010-08" db="EMBL/GenBank/DDBJ databases">
        <title>Complete sequence of Fibrobacter succinogenes subsp. succinogenes S85.</title>
        <authorList>
            <person name="Durkin A.S."/>
            <person name="Nelson K.E."/>
            <person name="Morrison M."/>
            <person name="Forsberg C.W."/>
            <person name="Wilson D.B."/>
            <person name="Russell J.B."/>
            <person name="Cann I.K.O."/>
            <person name="Mackie R.I."/>
            <person name="White B.A."/>
        </authorList>
    </citation>
    <scope>NUCLEOTIDE SEQUENCE [LARGE SCALE GENOMIC DNA]</scope>
    <source>
        <strain evidence="2">ATCC 19169 / S85</strain>
    </source>
</reference>
<dbReference type="KEGG" id="fsc:FSU_1908"/>
<evidence type="ECO:0000313" key="2">
    <source>
        <dbReference type="Proteomes" id="UP000000517"/>
    </source>
</evidence>
<dbReference type="STRING" id="59374.FSU_1908"/>
<dbReference type="RefSeq" id="WP_014546129.1">
    <property type="nucleotide sequence ID" value="NC_013410.1"/>
</dbReference>
<evidence type="ECO:0000313" key="1">
    <source>
        <dbReference type="EMBL" id="ADL24955.1"/>
    </source>
</evidence>
<dbReference type="AlphaFoldDB" id="D9SBE8"/>
<dbReference type="OrthoDB" id="9804885at2"/>
<name>D9SBE8_FIBSS</name>
<accession>D9SBE8</accession>
<dbReference type="Proteomes" id="UP000000517">
    <property type="component" value="Chromosome"/>
</dbReference>
<dbReference type="HOGENOM" id="CLU_1701629_0_0_0"/>
<organism evidence="1 2">
    <name type="scientific">Fibrobacter succinogenes (strain ATCC 19169 / S85)</name>
    <dbReference type="NCBI Taxonomy" id="59374"/>
    <lineage>
        <taxon>Bacteria</taxon>
        <taxon>Pseudomonadati</taxon>
        <taxon>Fibrobacterota</taxon>
        <taxon>Fibrobacteria</taxon>
        <taxon>Fibrobacterales</taxon>
        <taxon>Fibrobacteraceae</taxon>
        <taxon>Fibrobacter</taxon>
    </lineage>
</organism>
<sequence length="154" mass="18079">MMKEQLFNLIKKHQYNISIYTEDIFERRCQEEIIRSDEDKSSFVYIEFDFESINITLANESNSHQFWSIFLETLSQNKRGNDVLGFLEHESGIGLLLLDSKLDGWTRLVGRFIRTASKHNFEIMNLVLEKNVKPIVYPSCIQDIQAQQAAKQEQ</sequence>
<protein>
    <submittedName>
        <fullName evidence="1">Uncharacterized protein</fullName>
    </submittedName>
</protein>
<proteinExistence type="predicted"/>
<dbReference type="EMBL" id="CP002158">
    <property type="protein sequence ID" value="ADL24955.1"/>
    <property type="molecule type" value="Genomic_DNA"/>
</dbReference>
<gene>
    <name evidence="1" type="ordered locus">FSU_1908</name>
</gene>